<feature type="domain" description="G5" evidence="4">
    <location>
        <begin position="219"/>
        <end position="300"/>
    </location>
</feature>
<dbReference type="Pfam" id="PF03990">
    <property type="entry name" value="DUF348"/>
    <property type="match status" value="2"/>
</dbReference>
<dbReference type="InterPro" id="IPR007137">
    <property type="entry name" value="DUF348"/>
</dbReference>
<feature type="compositionally biased region" description="Low complexity" evidence="2">
    <location>
        <begin position="283"/>
        <end position="296"/>
    </location>
</feature>
<evidence type="ECO:0000256" key="3">
    <source>
        <dbReference type="SAM" id="Phobius"/>
    </source>
</evidence>
<feature type="compositionally biased region" description="Low complexity" evidence="2">
    <location>
        <begin position="311"/>
        <end position="333"/>
    </location>
</feature>
<dbReference type="SMART" id="SM01208">
    <property type="entry name" value="G5"/>
    <property type="match status" value="1"/>
</dbReference>
<keyword evidence="6" id="KW-1185">Reference proteome</keyword>
<feature type="region of interest" description="Disordered" evidence="2">
    <location>
        <begin position="269"/>
        <end position="333"/>
    </location>
</feature>
<dbReference type="eggNOG" id="COG3583">
    <property type="taxonomic scope" value="Bacteria"/>
</dbReference>
<feature type="transmembrane region" description="Helical" evidence="3">
    <location>
        <begin position="23"/>
        <end position="43"/>
    </location>
</feature>
<gene>
    <name evidence="5" type="ordered locus">Isova_2517</name>
</gene>
<dbReference type="Pfam" id="PF07501">
    <property type="entry name" value="G5"/>
    <property type="match status" value="1"/>
</dbReference>
<dbReference type="PROSITE" id="PS51109">
    <property type="entry name" value="G5"/>
    <property type="match status" value="1"/>
</dbReference>
<evidence type="ECO:0000313" key="5">
    <source>
        <dbReference type="EMBL" id="AEG45225.1"/>
    </source>
</evidence>
<keyword evidence="3" id="KW-0812">Transmembrane</keyword>
<keyword evidence="1" id="KW-0732">Signal</keyword>
<dbReference type="HOGENOM" id="CLU_036884_1_1_11"/>
<proteinExistence type="predicted"/>
<dbReference type="STRING" id="743718.Isova_2517"/>
<reference evidence="5 6" key="1">
    <citation type="submission" date="2011-05" db="EMBL/GenBank/DDBJ databases">
        <title>Complete sequence of Isoptericola variabilis 225.</title>
        <authorList>
            <consortium name="US DOE Joint Genome Institute"/>
            <person name="Lucas S."/>
            <person name="Han J."/>
            <person name="Lapidus A."/>
            <person name="Cheng J.-F."/>
            <person name="Goodwin L."/>
            <person name="Pitluck S."/>
            <person name="Peters L."/>
            <person name="Mikhailova N."/>
            <person name="Zeytun A."/>
            <person name="Han C."/>
            <person name="Tapia R."/>
            <person name="Land M."/>
            <person name="Hauser L."/>
            <person name="Kyrpides N."/>
            <person name="Ivanova N."/>
            <person name="Pagani I."/>
            <person name="Siebers A."/>
            <person name="Allgaier M."/>
            <person name="Thelen M."/>
            <person name="Hugenholtz P."/>
            <person name="Gladden J."/>
            <person name="Woyke T."/>
        </authorList>
    </citation>
    <scope>NUCLEOTIDE SEQUENCE [LARGE SCALE GENOMIC DNA]</scope>
    <source>
        <strain evidence="6">225</strain>
    </source>
</reference>
<dbReference type="EMBL" id="CP002810">
    <property type="protein sequence ID" value="AEG45225.1"/>
    <property type="molecule type" value="Genomic_DNA"/>
</dbReference>
<name>F6FSR3_ISOV2</name>
<evidence type="ECO:0000256" key="1">
    <source>
        <dbReference type="ARBA" id="ARBA00022729"/>
    </source>
</evidence>
<organism evidence="6">
    <name type="scientific">Isoptericola variabilis (strain 225)</name>
    <dbReference type="NCBI Taxonomy" id="743718"/>
    <lineage>
        <taxon>Bacteria</taxon>
        <taxon>Bacillati</taxon>
        <taxon>Actinomycetota</taxon>
        <taxon>Actinomycetes</taxon>
        <taxon>Micrococcales</taxon>
        <taxon>Promicromonosporaceae</taxon>
        <taxon>Isoptericola</taxon>
    </lineage>
</organism>
<dbReference type="InterPro" id="IPR023346">
    <property type="entry name" value="Lysozyme-like_dom_sf"/>
</dbReference>
<dbReference type="KEGG" id="iva:Isova_2517"/>
<dbReference type="InterPro" id="IPR011098">
    <property type="entry name" value="G5_dom"/>
</dbReference>
<protein>
    <submittedName>
        <fullName evidence="5">G5 domain protein</fullName>
    </submittedName>
</protein>
<evidence type="ECO:0000313" key="6">
    <source>
        <dbReference type="Proteomes" id="UP000009236"/>
    </source>
</evidence>
<keyword evidence="3" id="KW-0472">Membrane</keyword>
<accession>F6FSR3</accession>
<keyword evidence="3" id="KW-1133">Transmembrane helix</keyword>
<dbReference type="SUPFAM" id="SSF53955">
    <property type="entry name" value="Lysozyme-like"/>
    <property type="match status" value="1"/>
</dbReference>
<evidence type="ECO:0000259" key="4">
    <source>
        <dbReference type="PROSITE" id="PS51109"/>
    </source>
</evidence>
<dbReference type="Proteomes" id="UP000009236">
    <property type="component" value="Chromosome"/>
</dbReference>
<sequence length="432" mass="45156">MTAQIEAEQAESARTTARRRRRWPIVAGVAATALVAGGAVGYADARKTVTLDVDGETTTLTTFAGSVGGVLEAQGVEVGERDVVAPAESSALESGTEIVVRTAKELTLDIDGEQAETWVAAADAHEALTLLDDRGSEVRIVASRSADRAELPLPVDGDDPVAVVADGETEVVENATAAVEQVLDAAEVTLDEDDRVHVTDIATAGVAEAADAAAVALVVQRVVTEEVVTEKPVEHGHETREDADRYADLGTKVAQEGKDGVRTIVERVTTVDGEEESRETVSDEVTTEPVTEVVVKGTKERPKPQPEPATSSSSSSGSSSSSSGSTSGRSYSVSGNRAIGQQLAAARGWTGSQWTCLEALWTKESGWNHLAKNPSSGAYGIPQALPGSKMGTAGSDWATNPATQIEWGLGYIAGRYGTPCGAWSHSQANNWY</sequence>
<dbReference type="AlphaFoldDB" id="F6FSR3"/>
<dbReference type="Gene3D" id="2.20.230.10">
    <property type="entry name" value="Resuscitation-promoting factor rpfb"/>
    <property type="match status" value="1"/>
</dbReference>
<dbReference type="Gene3D" id="1.10.530.10">
    <property type="match status" value="1"/>
</dbReference>
<evidence type="ECO:0000256" key="2">
    <source>
        <dbReference type="SAM" id="MobiDB-lite"/>
    </source>
</evidence>